<sequence length="80" mass="8776">MNSAQATISGTRIRPGIEVGTRAGMRLLDRRGADGGVLNRLGVRFNRVARMAGGRHLAPKWRQAMRVRRDSVICVDEASC</sequence>
<evidence type="ECO:0000313" key="2">
    <source>
        <dbReference type="Proteomes" id="UP001143309"/>
    </source>
</evidence>
<evidence type="ECO:0000313" key="1">
    <source>
        <dbReference type="EMBL" id="GLK79074.1"/>
    </source>
</evidence>
<dbReference type="Proteomes" id="UP001143309">
    <property type="component" value="Unassembled WGS sequence"/>
</dbReference>
<proteinExistence type="predicted"/>
<dbReference type="EMBL" id="BSFL01000001">
    <property type="protein sequence ID" value="GLK79074.1"/>
    <property type="molecule type" value="Genomic_DNA"/>
</dbReference>
<protein>
    <submittedName>
        <fullName evidence="1">Uncharacterized protein</fullName>
    </submittedName>
</protein>
<organism evidence="1 2">
    <name type="scientific">Methylopila turkensis</name>
    <dbReference type="NCBI Taxonomy" id="1437816"/>
    <lineage>
        <taxon>Bacteria</taxon>
        <taxon>Pseudomonadati</taxon>
        <taxon>Pseudomonadota</taxon>
        <taxon>Alphaproteobacteria</taxon>
        <taxon>Hyphomicrobiales</taxon>
        <taxon>Methylopilaceae</taxon>
        <taxon>Methylopila</taxon>
    </lineage>
</organism>
<accession>A0A9W6N5C8</accession>
<reference evidence="1" key="1">
    <citation type="journal article" date="2014" name="Int. J. Syst. Evol. Microbiol.">
        <title>Complete genome sequence of Corynebacterium casei LMG S-19264T (=DSM 44701T), isolated from a smear-ripened cheese.</title>
        <authorList>
            <consortium name="US DOE Joint Genome Institute (JGI-PGF)"/>
            <person name="Walter F."/>
            <person name="Albersmeier A."/>
            <person name="Kalinowski J."/>
            <person name="Ruckert C."/>
        </authorList>
    </citation>
    <scope>NUCLEOTIDE SEQUENCE</scope>
    <source>
        <strain evidence="1">VKM B-2748</strain>
    </source>
</reference>
<reference evidence="1" key="2">
    <citation type="submission" date="2023-01" db="EMBL/GenBank/DDBJ databases">
        <authorList>
            <person name="Sun Q."/>
            <person name="Evtushenko L."/>
        </authorList>
    </citation>
    <scope>NUCLEOTIDE SEQUENCE</scope>
    <source>
        <strain evidence="1">VKM B-2748</strain>
    </source>
</reference>
<keyword evidence="2" id="KW-1185">Reference proteome</keyword>
<name>A0A9W6N5C8_9HYPH</name>
<dbReference type="AlphaFoldDB" id="A0A9W6N5C8"/>
<gene>
    <name evidence="1" type="ORF">GCM10008174_08150</name>
</gene>
<comment type="caution">
    <text evidence="1">The sequence shown here is derived from an EMBL/GenBank/DDBJ whole genome shotgun (WGS) entry which is preliminary data.</text>
</comment>